<evidence type="ECO:0000256" key="8">
    <source>
        <dbReference type="ARBA" id="ARBA00023125"/>
    </source>
</evidence>
<keyword evidence="8" id="KW-0238">DNA-binding</keyword>
<comment type="similarity">
    <text evidence="2">Belongs to the krueppel C2H2-type zinc-finger protein family.</text>
</comment>
<dbReference type="PANTHER" id="PTHR45925">
    <property type="entry name" value="ZINC FINGER PROTEIN"/>
    <property type="match status" value="1"/>
</dbReference>
<dbReference type="SMART" id="SM00355">
    <property type="entry name" value="ZnF_C2H2"/>
    <property type="match status" value="4"/>
</dbReference>
<evidence type="ECO:0000256" key="2">
    <source>
        <dbReference type="ARBA" id="ARBA00006991"/>
    </source>
</evidence>
<evidence type="ECO:0000256" key="7">
    <source>
        <dbReference type="ARBA" id="ARBA00023015"/>
    </source>
</evidence>
<dbReference type="SUPFAM" id="SSF57667">
    <property type="entry name" value="beta-beta-alpha zinc fingers"/>
    <property type="match status" value="2"/>
</dbReference>
<dbReference type="GO" id="GO:0000981">
    <property type="term" value="F:DNA-binding transcription factor activity, RNA polymerase II-specific"/>
    <property type="evidence" value="ECO:0007669"/>
    <property type="project" value="TreeGrafter"/>
</dbReference>
<feature type="domain" description="C2H2-type" evidence="13">
    <location>
        <begin position="11"/>
        <end position="38"/>
    </location>
</feature>
<feature type="domain" description="C2H2-type" evidence="13">
    <location>
        <begin position="39"/>
        <end position="62"/>
    </location>
</feature>
<evidence type="ECO:0000256" key="4">
    <source>
        <dbReference type="ARBA" id="ARBA00022737"/>
    </source>
</evidence>
<keyword evidence="7" id="KW-0805">Transcription regulation</keyword>
<feature type="domain" description="C2H2-type" evidence="13">
    <location>
        <begin position="102"/>
        <end position="135"/>
    </location>
</feature>
<evidence type="ECO:0000256" key="11">
    <source>
        <dbReference type="PROSITE-ProRule" id="PRU00042"/>
    </source>
</evidence>
<name>A0AAE1PW96_9EUCA</name>
<gene>
    <name evidence="14" type="ORF">Pmani_013177</name>
</gene>
<dbReference type="InterPro" id="IPR051967">
    <property type="entry name" value="Krueppel_C2H2-ZF"/>
</dbReference>
<keyword evidence="4" id="KW-0677">Repeat</keyword>
<keyword evidence="5 11" id="KW-0863">Zinc-finger</keyword>
<dbReference type="FunFam" id="3.30.160.60:FF:001450">
    <property type="entry name" value="zinc finger protein 774"/>
    <property type="match status" value="1"/>
</dbReference>
<feature type="region of interest" description="Disordered" evidence="12">
    <location>
        <begin position="124"/>
        <end position="147"/>
    </location>
</feature>
<proteinExistence type="inferred from homology"/>
<evidence type="ECO:0000256" key="6">
    <source>
        <dbReference type="ARBA" id="ARBA00022833"/>
    </source>
</evidence>
<dbReference type="Proteomes" id="UP001292094">
    <property type="component" value="Unassembled WGS sequence"/>
</dbReference>
<comment type="subcellular location">
    <subcellularLocation>
        <location evidence="1">Nucleus</location>
    </subcellularLocation>
</comment>
<accession>A0AAE1PW96</accession>
<dbReference type="Gene3D" id="3.30.160.60">
    <property type="entry name" value="Classic Zinc Finger"/>
    <property type="match status" value="4"/>
</dbReference>
<keyword evidence="3" id="KW-0479">Metal-binding</keyword>
<dbReference type="GO" id="GO:0008270">
    <property type="term" value="F:zinc ion binding"/>
    <property type="evidence" value="ECO:0007669"/>
    <property type="project" value="UniProtKB-KW"/>
</dbReference>
<protein>
    <recommendedName>
        <fullName evidence="13">C2H2-type domain-containing protein</fullName>
    </recommendedName>
</protein>
<keyword evidence="15" id="KW-1185">Reference proteome</keyword>
<evidence type="ECO:0000256" key="12">
    <source>
        <dbReference type="SAM" id="MobiDB-lite"/>
    </source>
</evidence>
<dbReference type="AlphaFoldDB" id="A0AAE1PW96"/>
<dbReference type="InterPro" id="IPR013087">
    <property type="entry name" value="Znf_C2H2_type"/>
</dbReference>
<keyword evidence="9" id="KW-0804">Transcription</keyword>
<dbReference type="InterPro" id="IPR036236">
    <property type="entry name" value="Znf_C2H2_sf"/>
</dbReference>
<evidence type="ECO:0000256" key="5">
    <source>
        <dbReference type="ARBA" id="ARBA00022771"/>
    </source>
</evidence>
<evidence type="ECO:0000259" key="13">
    <source>
        <dbReference type="PROSITE" id="PS50157"/>
    </source>
</evidence>
<dbReference type="Pfam" id="PF00096">
    <property type="entry name" value="zf-C2H2"/>
    <property type="match status" value="3"/>
</dbReference>
<evidence type="ECO:0000313" key="15">
    <source>
        <dbReference type="Proteomes" id="UP001292094"/>
    </source>
</evidence>
<evidence type="ECO:0000256" key="1">
    <source>
        <dbReference type="ARBA" id="ARBA00004123"/>
    </source>
</evidence>
<evidence type="ECO:0000313" key="14">
    <source>
        <dbReference type="EMBL" id="KAK4315613.1"/>
    </source>
</evidence>
<evidence type="ECO:0000256" key="9">
    <source>
        <dbReference type="ARBA" id="ARBA00023163"/>
    </source>
</evidence>
<comment type="caution">
    <text evidence="14">The sequence shown here is derived from an EMBL/GenBank/DDBJ whole genome shotgun (WGS) entry which is preliminary data.</text>
</comment>
<dbReference type="PROSITE" id="PS50157">
    <property type="entry name" value="ZINC_FINGER_C2H2_2"/>
    <property type="match status" value="4"/>
</dbReference>
<sequence length="147" mass="16995">MNIPVAPSGWIRCPYCAKILPYLSEYQRHMRKHTGERPFACPHCPYATTRKSHLKTHLMKLHQEAAGLVGLGHPCPYCGKCSFRDQSDLRRHIRIHTGERPFRCHRCSYTATRNEHLVAHLRRKHPSQTHTQAQPTDASQVKVHQDS</sequence>
<feature type="compositionally biased region" description="Polar residues" evidence="12">
    <location>
        <begin position="128"/>
        <end position="139"/>
    </location>
</feature>
<feature type="domain" description="C2H2-type" evidence="13">
    <location>
        <begin position="73"/>
        <end position="101"/>
    </location>
</feature>
<dbReference type="GO" id="GO:0005634">
    <property type="term" value="C:nucleus"/>
    <property type="evidence" value="ECO:0007669"/>
    <property type="project" value="UniProtKB-SubCell"/>
</dbReference>
<dbReference type="PROSITE" id="PS00028">
    <property type="entry name" value="ZINC_FINGER_C2H2_1"/>
    <property type="match status" value="1"/>
</dbReference>
<dbReference type="FunFam" id="3.30.160.60:FF:000446">
    <property type="entry name" value="Zinc finger protein"/>
    <property type="match status" value="2"/>
</dbReference>
<keyword evidence="6" id="KW-0862">Zinc</keyword>
<reference evidence="14" key="1">
    <citation type="submission" date="2023-11" db="EMBL/GenBank/DDBJ databases">
        <title>Genome assemblies of two species of porcelain crab, Petrolisthes cinctipes and Petrolisthes manimaculis (Anomura: Porcellanidae).</title>
        <authorList>
            <person name="Angst P."/>
        </authorList>
    </citation>
    <scope>NUCLEOTIDE SEQUENCE</scope>
    <source>
        <strain evidence="14">PB745_02</strain>
        <tissue evidence="14">Gill</tissue>
    </source>
</reference>
<keyword evidence="10" id="KW-0539">Nucleus</keyword>
<organism evidence="14 15">
    <name type="scientific">Petrolisthes manimaculis</name>
    <dbReference type="NCBI Taxonomy" id="1843537"/>
    <lineage>
        <taxon>Eukaryota</taxon>
        <taxon>Metazoa</taxon>
        <taxon>Ecdysozoa</taxon>
        <taxon>Arthropoda</taxon>
        <taxon>Crustacea</taxon>
        <taxon>Multicrustacea</taxon>
        <taxon>Malacostraca</taxon>
        <taxon>Eumalacostraca</taxon>
        <taxon>Eucarida</taxon>
        <taxon>Decapoda</taxon>
        <taxon>Pleocyemata</taxon>
        <taxon>Anomura</taxon>
        <taxon>Galatheoidea</taxon>
        <taxon>Porcellanidae</taxon>
        <taxon>Petrolisthes</taxon>
    </lineage>
</organism>
<dbReference type="GO" id="GO:0000978">
    <property type="term" value="F:RNA polymerase II cis-regulatory region sequence-specific DNA binding"/>
    <property type="evidence" value="ECO:0007669"/>
    <property type="project" value="TreeGrafter"/>
</dbReference>
<dbReference type="EMBL" id="JAWZYT010001101">
    <property type="protein sequence ID" value="KAK4315613.1"/>
    <property type="molecule type" value="Genomic_DNA"/>
</dbReference>
<evidence type="ECO:0000256" key="3">
    <source>
        <dbReference type="ARBA" id="ARBA00022723"/>
    </source>
</evidence>
<evidence type="ECO:0000256" key="10">
    <source>
        <dbReference type="ARBA" id="ARBA00023242"/>
    </source>
</evidence>